<dbReference type="AlphaFoldDB" id="A0A1F5FJD9"/>
<evidence type="ECO:0000256" key="2">
    <source>
        <dbReference type="SAM" id="SignalP"/>
    </source>
</evidence>
<evidence type="ECO:0000256" key="1">
    <source>
        <dbReference type="ARBA" id="ARBA00022729"/>
    </source>
</evidence>
<organism evidence="3 4">
    <name type="scientific">Candidatus Coatesbacteria bacterium RBG_13_66_14</name>
    <dbReference type="NCBI Taxonomy" id="1817816"/>
    <lineage>
        <taxon>Bacteria</taxon>
        <taxon>Candidatus Coatesiibacteriota</taxon>
    </lineage>
</organism>
<feature type="signal peptide" evidence="2">
    <location>
        <begin position="1"/>
        <end position="17"/>
    </location>
</feature>
<dbReference type="InterPro" id="IPR026444">
    <property type="entry name" value="Secre_tail"/>
</dbReference>
<dbReference type="STRING" id="1817816.A2Y64_06365"/>
<accession>A0A1F5FJD9</accession>
<dbReference type="PANTHER" id="PTHR44103">
    <property type="entry name" value="PROPROTEIN CONVERTASE P"/>
    <property type="match status" value="1"/>
</dbReference>
<dbReference type="SUPFAM" id="SSF69318">
    <property type="entry name" value="Integrin alpha N-terminal domain"/>
    <property type="match status" value="1"/>
</dbReference>
<dbReference type="Gene3D" id="2.130.10.130">
    <property type="entry name" value="Integrin alpha, N-terminal"/>
    <property type="match status" value="2"/>
</dbReference>
<dbReference type="Proteomes" id="UP000177187">
    <property type="component" value="Unassembled WGS sequence"/>
</dbReference>
<reference evidence="3 4" key="1">
    <citation type="journal article" date="2016" name="Nat. Commun.">
        <title>Thousands of microbial genomes shed light on interconnected biogeochemical processes in an aquifer system.</title>
        <authorList>
            <person name="Anantharaman K."/>
            <person name="Brown C.T."/>
            <person name="Hug L.A."/>
            <person name="Sharon I."/>
            <person name="Castelle C.J."/>
            <person name="Probst A.J."/>
            <person name="Thomas B.C."/>
            <person name="Singh A."/>
            <person name="Wilkins M.J."/>
            <person name="Karaoz U."/>
            <person name="Brodie E.L."/>
            <person name="Williams K.H."/>
            <person name="Hubbard S.S."/>
            <person name="Banfield J.F."/>
        </authorList>
    </citation>
    <scope>NUCLEOTIDE SEQUENCE [LARGE SCALE GENOMIC DNA]</scope>
</reference>
<protein>
    <recommendedName>
        <fullName evidence="5">Secretion system C-terminal sorting domain-containing protein</fullName>
    </recommendedName>
</protein>
<dbReference type="EMBL" id="MFAF01000002">
    <property type="protein sequence ID" value="OGD79723.1"/>
    <property type="molecule type" value="Genomic_DNA"/>
</dbReference>
<keyword evidence="1 2" id="KW-0732">Signal</keyword>
<dbReference type="InterPro" id="IPR028994">
    <property type="entry name" value="Integrin_alpha_N"/>
</dbReference>
<dbReference type="InterPro" id="IPR013517">
    <property type="entry name" value="FG-GAP"/>
</dbReference>
<sequence length="668" mass="72775">MRRIATLIPLMPILAQAGINLTTTPVWESGDLIEGEYPYSTGCDWADVDGDSRVDLVVSNGNDMRREYCAVYLNSPEGLDPEPAWFGEPLEYHGHLECCDLDSDGDPDLAVTLLGGGYPDWTYGHDALYVNLGSAFETAPSWEGGPAHNAFGIAWGDYDSDGDADLAVAGGIDYVLRAEPLRIYENEDGVLNPVPAWESEKSSYWMDVLFGDFDNDGFLDLAAASEHGSNAVFFGTGDGLAETPGWEDSPEWDTLKIAAGDLNGDGWLDLVLANNNQIGEGQVNLIHLSNHNLFDAEPDWVSSDIEMSSYAALADLDADGDLDLAIGGWWNPIRIYENRNGRFNPEADWLSDFGYDPVTEALLFEDYDDDGLTSGRERFTGDGAAGCFRLSVMPVRSVDEVRVDGVPLPRDAWCCGRQEGWVSLGVTPPAGAEVEISYTCSTDLDLAQTDWSKTEPNVLLRNDGVLELYAFQALRRDDGVLLSWKMGNGAVGVYLYRQGFSPTTITGDYLGMHDAAYRSALARGRVPGEEPGPWEPLHPERIGGLEGMYLDREPPSGRVRFDPVEVYVGKGEGALPQKSESSLDLPWPSPADDRIVFEVVISGPDAGRPVTLTVYDLAGRSVILLFTGELTEGSHRVTADTARLAPGVYVLRLETATAAVNRRFAVAR</sequence>
<name>A0A1F5FJD9_9BACT</name>
<dbReference type="Pfam" id="PF13517">
    <property type="entry name" value="FG-GAP_3"/>
    <property type="match status" value="3"/>
</dbReference>
<dbReference type="NCBIfam" id="TIGR04183">
    <property type="entry name" value="Por_Secre_tail"/>
    <property type="match status" value="1"/>
</dbReference>
<gene>
    <name evidence="3" type="ORF">A2Y64_06365</name>
</gene>
<proteinExistence type="predicted"/>
<evidence type="ECO:0008006" key="5">
    <source>
        <dbReference type="Google" id="ProtNLM"/>
    </source>
</evidence>
<dbReference type="PANTHER" id="PTHR44103:SF1">
    <property type="entry name" value="PROPROTEIN CONVERTASE P"/>
    <property type="match status" value="1"/>
</dbReference>
<evidence type="ECO:0000313" key="4">
    <source>
        <dbReference type="Proteomes" id="UP000177187"/>
    </source>
</evidence>
<evidence type="ECO:0000313" key="3">
    <source>
        <dbReference type="EMBL" id="OGD79723.1"/>
    </source>
</evidence>
<feature type="chain" id="PRO_5009518636" description="Secretion system C-terminal sorting domain-containing protein" evidence="2">
    <location>
        <begin position="18"/>
        <end position="668"/>
    </location>
</feature>
<comment type="caution">
    <text evidence="3">The sequence shown here is derived from an EMBL/GenBank/DDBJ whole genome shotgun (WGS) entry which is preliminary data.</text>
</comment>